<gene>
    <name evidence="1" type="ORF">KI688_010370</name>
</gene>
<comment type="caution">
    <text evidence="1">The sequence shown here is derived from an EMBL/GenBank/DDBJ whole genome shotgun (WGS) entry which is preliminary data.</text>
</comment>
<dbReference type="AlphaFoldDB" id="A0A9P7XYH8"/>
<reference evidence="1" key="1">
    <citation type="submission" date="2021-06" db="EMBL/GenBank/DDBJ databases">
        <title>Genome Sequence of Mortierella hyaline Strain SCG-10, a Cold-Adapted, Nitrate-Reducing Fungus Isolated from Soil in Minnesota, USA.</title>
        <authorList>
            <person name="Aldossari N."/>
        </authorList>
    </citation>
    <scope>NUCLEOTIDE SEQUENCE</scope>
    <source>
        <strain evidence="1">SCG-10</strain>
    </source>
</reference>
<evidence type="ECO:0000313" key="1">
    <source>
        <dbReference type="EMBL" id="KAG9069467.1"/>
    </source>
</evidence>
<keyword evidence="2" id="KW-1185">Reference proteome</keyword>
<proteinExistence type="predicted"/>
<sequence>MPQVVRAHTGQLRHCRISNRVFSVHGRQDVLIVPSPSIERPFLAIALPEFDIALILDFDPAFTVSSSMIKELQRFCPLLTGYQLEDHNSTIIPKFLKSRFTGNGDNNNISEITFKYRHTTVKGIAVILLHETSFKTLIPRGCLKIRAIDLHYHEMDMDIVKQGAWICKNQPTLRVRIKDLDIKDKILTAVAFWRAGYRRRWQKNITGTAMAAEEQAQQGRELD</sequence>
<name>A0A9P7XYH8_9FUNG</name>
<protein>
    <submittedName>
        <fullName evidence="1">Uncharacterized protein</fullName>
    </submittedName>
</protein>
<evidence type="ECO:0000313" key="2">
    <source>
        <dbReference type="Proteomes" id="UP000707451"/>
    </source>
</evidence>
<organism evidence="1 2">
    <name type="scientific">Linnemannia hyalina</name>
    <dbReference type="NCBI Taxonomy" id="64524"/>
    <lineage>
        <taxon>Eukaryota</taxon>
        <taxon>Fungi</taxon>
        <taxon>Fungi incertae sedis</taxon>
        <taxon>Mucoromycota</taxon>
        <taxon>Mortierellomycotina</taxon>
        <taxon>Mortierellomycetes</taxon>
        <taxon>Mortierellales</taxon>
        <taxon>Mortierellaceae</taxon>
        <taxon>Linnemannia</taxon>
    </lineage>
</organism>
<dbReference type="EMBL" id="JAHRHY010000005">
    <property type="protein sequence ID" value="KAG9069467.1"/>
    <property type="molecule type" value="Genomic_DNA"/>
</dbReference>
<dbReference type="Proteomes" id="UP000707451">
    <property type="component" value="Unassembled WGS sequence"/>
</dbReference>
<accession>A0A9P7XYH8</accession>